<proteinExistence type="predicted"/>
<dbReference type="PANTHER" id="PTHR30383:SF5">
    <property type="entry name" value="SGNH HYDROLASE-TYPE ESTERASE DOMAIN-CONTAINING PROTEIN"/>
    <property type="match status" value="1"/>
</dbReference>
<dbReference type="GO" id="GO:0004622">
    <property type="term" value="F:phosphatidylcholine lysophospholipase activity"/>
    <property type="evidence" value="ECO:0007669"/>
    <property type="project" value="TreeGrafter"/>
</dbReference>
<dbReference type="InterPro" id="IPR051532">
    <property type="entry name" value="Ester_Hydrolysis_Enzymes"/>
</dbReference>
<sequence length="218" mass="24596">MKIEKGQKLLFIGDSITDCERARPIGEGLFGANGKGYVALVDALLQSVYPELGIRVVNMGISGNTVRDLKARWQSDVVDQKPDWLSVMIGINDVWRQFDTPFIPDGHVYIDEYEATMRELIFATKPTVKGLVLMTPFYIESNPDDAMRRAMDEYGTVVRRIAGEHGLLFVDTQKAFNQVLKELYSATLAWDRVHPTQTGHMVLARAFLKAVGFDWSRP</sequence>
<dbReference type="RefSeq" id="WP_036586296.1">
    <property type="nucleotide sequence ID" value="NZ_KK082215.1"/>
</dbReference>
<name>A0A9W5S361_9BACL</name>
<feature type="domain" description="SGNH hydrolase-type esterase" evidence="1">
    <location>
        <begin position="11"/>
        <end position="200"/>
    </location>
</feature>
<reference evidence="2 3" key="1">
    <citation type="submission" date="2014-02" db="EMBL/GenBank/DDBJ databases">
        <title>Genome sequence of Paenibacillus darwinianus reveals adaptive mechanisms for survival in Antarctic soils.</title>
        <authorList>
            <person name="Dsouza M."/>
            <person name="Taylor M.W."/>
            <person name="Turner S.J."/>
            <person name="Aislabie J."/>
        </authorList>
    </citation>
    <scope>NUCLEOTIDE SEQUENCE [LARGE SCALE GENOMIC DNA]</scope>
    <source>
        <strain evidence="2 3">CE1</strain>
    </source>
</reference>
<evidence type="ECO:0000313" key="2">
    <source>
        <dbReference type="EMBL" id="EXX90955.1"/>
    </source>
</evidence>
<dbReference type="EMBL" id="JFHU01000046">
    <property type="protein sequence ID" value="EXX90955.1"/>
    <property type="molecule type" value="Genomic_DNA"/>
</dbReference>
<comment type="caution">
    <text evidence="2">The sequence shown here is derived from an EMBL/GenBank/DDBJ whole genome shotgun (WGS) entry which is preliminary data.</text>
</comment>
<dbReference type="CDD" id="cd01834">
    <property type="entry name" value="SGNH_hydrolase_like_2"/>
    <property type="match status" value="1"/>
</dbReference>
<dbReference type="OrthoDB" id="9794725at2"/>
<dbReference type="InterPro" id="IPR036514">
    <property type="entry name" value="SGNH_hydro_sf"/>
</dbReference>
<dbReference type="Gene3D" id="3.40.50.1110">
    <property type="entry name" value="SGNH hydrolase"/>
    <property type="match status" value="1"/>
</dbReference>
<dbReference type="Pfam" id="PF13472">
    <property type="entry name" value="Lipase_GDSL_2"/>
    <property type="match status" value="1"/>
</dbReference>
<dbReference type="PANTHER" id="PTHR30383">
    <property type="entry name" value="THIOESTERASE 1/PROTEASE 1/LYSOPHOSPHOLIPASE L1"/>
    <property type="match status" value="1"/>
</dbReference>
<dbReference type="AlphaFoldDB" id="A0A9W5S361"/>
<evidence type="ECO:0000313" key="3">
    <source>
        <dbReference type="Proteomes" id="UP000053750"/>
    </source>
</evidence>
<protein>
    <submittedName>
        <fullName evidence="2">GDSL family lipase</fullName>
    </submittedName>
</protein>
<dbReference type="Proteomes" id="UP000053750">
    <property type="component" value="Unassembled WGS sequence"/>
</dbReference>
<dbReference type="InterPro" id="IPR013830">
    <property type="entry name" value="SGNH_hydro"/>
</dbReference>
<gene>
    <name evidence="2" type="ORF">BG53_12490</name>
</gene>
<dbReference type="SUPFAM" id="SSF52266">
    <property type="entry name" value="SGNH hydrolase"/>
    <property type="match status" value="1"/>
</dbReference>
<evidence type="ECO:0000259" key="1">
    <source>
        <dbReference type="Pfam" id="PF13472"/>
    </source>
</evidence>
<keyword evidence="3" id="KW-1185">Reference proteome</keyword>
<organism evidence="2 3">
    <name type="scientific">Paenibacillus darwinianus</name>
    <dbReference type="NCBI Taxonomy" id="1380763"/>
    <lineage>
        <taxon>Bacteria</taxon>
        <taxon>Bacillati</taxon>
        <taxon>Bacillota</taxon>
        <taxon>Bacilli</taxon>
        <taxon>Bacillales</taxon>
        <taxon>Paenibacillaceae</taxon>
        <taxon>Paenibacillus</taxon>
    </lineage>
</organism>
<accession>A0A9W5S361</accession>